<dbReference type="InParanoid" id="A0A1C7N9C5"/>
<feature type="compositionally biased region" description="Basic and acidic residues" evidence="1">
    <location>
        <begin position="61"/>
        <end position="77"/>
    </location>
</feature>
<keyword evidence="3" id="KW-1185">Reference proteome</keyword>
<dbReference type="AlphaFoldDB" id="A0A1C7N9C5"/>
<organism evidence="2 3">
    <name type="scientific">Choanephora cucurbitarum</name>
    <dbReference type="NCBI Taxonomy" id="101091"/>
    <lineage>
        <taxon>Eukaryota</taxon>
        <taxon>Fungi</taxon>
        <taxon>Fungi incertae sedis</taxon>
        <taxon>Mucoromycota</taxon>
        <taxon>Mucoromycotina</taxon>
        <taxon>Mucoromycetes</taxon>
        <taxon>Mucorales</taxon>
        <taxon>Mucorineae</taxon>
        <taxon>Choanephoraceae</taxon>
        <taxon>Choanephoroideae</taxon>
        <taxon>Choanephora</taxon>
    </lineage>
</organism>
<feature type="region of interest" description="Disordered" evidence="1">
    <location>
        <begin position="61"/>
        <end position="85"/>
    </location>
</feature>
<reference evidence="2 3" key="1">
    <citation type="submission" date="2016-03" db="EMBL/GenBank/DDBJ databases">
        <title>Choanephora cucurbitarum.</title>
        <authorList>
            <person name="Min B."/>
            <person name="Park H."/>
            <person name="Park J.-H."/>
            <person name="Shin H.-D."/>
            <person name="Choi I.-G."/>
        </authorList>
    </citation>
    <scope>NUCLEOTIDE SEQUENCE [LARGE SCALE GENOMIC DNA]</scope>
    <source>
        <strain evidence="2 3">KUS-F28377</strain>
    </source>
</reference>
<comment type="caution">
    <text evidence="2">The sequence shown here is derived from an EMBL/GenBank/DDBJ whole genome shotgun (WGS) entry which is preliminary data.</text>
</comment>
<evidence type="ECO:0000256" key="1">
    <source>
        <dbReference type="SAM" id="MobiDB-lite"/>
    </source>
</evidence>
<feature type="compositionally biased region" description="Polar residues" evidence="1">
    <location>
        <begin position="20"/>
        <end position="31"/>
    </location>
</feature>
<name>A0A1C7N9C5_9FUNG</name>
<evidence type="ECO:0000313" key="3">
    <source>
        <dbReference type="Proteomes" id="UP000093000"/>
    </source>
</evidence>
<dbReference type="Proteomes" id="UP000093000">
    <property type="component" value="Unassembled WGS sequence"/>
</dbReference>
<proteinExistence type="predicted"/>
<dbReference type="EMBL" id="LUGH01000421">
    <property type="protein sequence ID" value="OBZ85216.1"/>
    <property type="molecule type" value="Genomic_DNA"/>
</dbReference>
<evidence type="ECO:0000313" key="2">
    <source>
        <dbReference type="EMBL" id="OBZ85216.1"/>
    </source>
</evidence>
<sequence>MPVSRDHSSTHSPAPFLLNMASNPTTSSSRSPAMLMDRFIGSLDHGHLVLTLLSSKTNRDLDLSKSDMKIPHLDKSKGKTMSAGA</sequence>
<feature type="region of interest" description="Disordered" evidence="1">
    <location>
        <begin position="1"/>
        <end position="31"/>
    </location>
</feature>
<gene>
    <name evidence="2" type="ORF">A0J61_06731</name>
</gene>
<accession>A0A1C7N9C5</accession>
<protein>
    <submittedName>
        <fullName evidence="2">Uncharacterized protein</fullName>
    </submittedName>
</protein>